<gene>
    <name evidence="9" type="ORF">QTO34_001027</name>
</gene>
<dbReference type="Proteomes" id="UP001177744">
    <property type="component" value="Unassembled WGS sequence"/>
</dbReference>
<evidence type="ECO:0000256" key="5">
    <source>
        <dbReference type="ARBA" id="ARBA00022815"/>
    </source>
</evidence>
<dbReference type="AlphaFoldDB" id="A0AA40HVY9"/>
<evidence type="ECO:0000313" key="9">
    <source>
        <dbReference type="EMBL" id="KAK1337925.1"/>
    </source>
</evidence>
<keyword evidence="5" id="KW-0027">Amidation</keyword>
<dbReference type="GO" id="GO:0005576">
    <property type="term" value="C:extracellular region"/>
    <property type="evidence" value="ECO:0007669"/>
    <property type="project" value="UniProtKB-SubCell"/>
</dbReference>
<comment type="caution">
    <text evidence="9">The sequence shown here is derived from an EMBL/GenBank/DDBJ whole genome shotgun (WGS) entry which is preliminary data.</text>
</comment>
<sequence length="269" mass="29974">METKRNSQLLVPLILLSVLFSQTWALTALEEEALRNVRHADGVSSSEISSLLDDHSPKDYLEFLIKKRASDDISEDLGPSKRDEESECSACLAAIDKFLKENLDSNHPAISVGTEMETKRNSQLLVPLILLSVLFSQTWALTALEEEALSDDISEDLGPSKRDEESECSACLAAIDKFLKENLDRNVRHADGVSTSDISSLLDDYPPKDYTESLMEKRLSDDISEDLGPSKRSEEESACSSCLAAIEKFLKEHPERLELVEQREDSQAP</sequence>
<feature type="domain" description="Glucagon / GIP / secretin / VIP family" evidence="8">
    <location>
        <begin position="39"/>
        <end position="65"/>
    </location>
</feature>
<protein>
    <recommendedName>
        <fullName evidence="8">Glucagon / GIP / secretin / VIP family domain-containing protein</fullName>
    </recommendedName>
</protein>
<dbReference type="GO" id="GO:0005184">
    <property type="term" value="F:neuropeptide hormone activity"/>
    <property type="evidence" value="ECO:0007669"/>
    <property type="project" value="InterPro"/>
</dbReference>
<dbReference type="GO" id="GO:0007189">
    <property type="term" value="P:adenylate cyclase-activating G protein-coupled receptor signaling pathway"/>
    <property type="evidence" value="ECO:0007669"/>
    <property type="project" value="TreeGrafter"/>
</dbReference>
<keyword evidence="10" id="KW-1185">Reference proteome</keyword>
<accession>A0AA40HVY9</accession>
<keyword evidence="7" id="KW-0732">Signal</keyword>
<reference evidence="9" key="1">
    <citation type="submission" date="2023-06" db="EMBL/GenBank/DDBJ databases">
        <title>Reference genome for the Northern bat (Eptesicus nilssonii), a most northern bat species.</title>
        <authorList>
            <person name="Laine V.N."/>
            <person name="Pulliainen A.T."/>
            <person name="Lilley T.M."/>
        </authorList>
    </citation>
    <scope>NUCLEOTIDE SEQUENCE</scope>
    <source>
        <strain evidence="9">BLF_Eptnil</strain>
        <tissue evidence="9">Kidney</tissue>
    </source>
</reference>
<evidence type="ECO:0000313" key="10">
    <source>
        <dbReference type="Proteomes" id="UP001177744"/>
    </source>
</evidence>
<dbReference type="GO" id="GO:0032880">
    <property type="term" value="P:regulation of protein localization"/>
    <property type="evidence" value="ECO:0007669"/>
    <property type="project" value="UniProtKB-ARBA"/>
</dbReference>
<feature type="non-terminal residue" evidence="9">
    <location>
        <position position="269"/>
    </location>
</feature>
<feature type="chain" id="PRO_5041240778" description="Glucagon / GIP / secretin / VIP family domain-containing protein" evidence="7">
    <location>
        <begin position="26"/>
        <end position="269"/>
    </location>
</feature>
<evidence type="ECO:0000256" key="1">
    <source>
        <dbReference type="ARBA" id="ARBA00004613"/>
    </source>
</evidence>
<comment type="function">
    <text evidence="6">VIP is a neuropeptide involved in a diverse array of physiological processes through activating the PACAP subfamily of class B1 G protein-coupled receptors: VIP receptor 1 (VPR1) and VIP receptor 2 (VPR2). Abundantly expressed throughout the CNS and peripheral nervous systems where they primarily exert neuroprotective and immune modulatory roles. Also causes vasodilation, lowers arterial blood pressure, stimulates myocardial contractility, increases glycogenolysis and relaxes the smooth muscle of trachea, stomach and gall bladder.</text>
</comment>
<dbReference type="SMART" id="SM00070">
    <property type="entry name" value="GLUCA"/>
    <property type="match status" value="2"/>
</dbReference>
<dbReference type="EMBL" id="JAULJE010000010">
    <property type="protein sequence ID" value="KAK1337925.1"/>
    <property type="molecule type" value="Genomic_DNA"/>
</dbReference>
<dbReference type="PANTHER" id="PTHR11213:SF5">
    <property type="entry name" value="VIP PEPTIDES"/>
    <property type="match status" value="1"/>
</dbReference>
<comment type="similarity">
    <text evidence="2">Belongs to the glucagon family.</text>
</comment>
<dbReference type="InterPro" id="IPR046963">
    <property type="entry name" value="VIP/GHRH-like"/>
</dbReference>
<name>A0AA40HVY9_CNENI</name>
<feature type="signal peptide" evidence="7">
    <location>
        <begin position="1"/>
        <end position="25"/>
    </location>
</feature>
<comment type="subcellular location">
    <subcellularLocation>
        <location evidence="1">Secreted</location>
    </subcellularLocation>
</comment>
<feature type="domain" description="Glucagon / GIP / secretin / VIP family" evidence="8">
    <location>
        <begin position="189"/>
        <end position="215"/>
    </location>
</feature>
<dbReference type="Gene3D" id="6.10.250.590">
    <property type="match status" value="1"/>
</dbReference>
<evidence type="ECO:0000256" key="2">
    <source>
        <dbReference type="ARBA" id="ARBA00008369"/>
    </source>
</evidence>
<evidence type="ECO:0000256" key="3">
    <source>
        <dbReference type="ARBA" id="ARBA00022525"/>
    </source>
</evidence>
<keyword evidence="4" id="KW-0372">Hormone</keyword>
<evidence type="ECO:0000256" key="6">
    <source>
        <dbReference type="ARBA" id="ARBA00049976"/>
    </source>
</evidence>
<dbReference type="GO" id="GO:0051428">
    <property type="term" value="F:peptide hormone receptor binding"/>
    <property type="evidence" value="ECO:0007669"/>
    <property type="project" value="TreeGrafter"/>
</dbReference>
<evidence type="ECO:0000256" key="7">
    <source>
        <dbReference type="SAM" id="SignalP"/>
    </source>
</evidence>
<evidence type="ECO:0000259" key="8">
    <source>
        <dbReference type="SMART" id="SM00070"/>
    </source>
</evidence>
<keyword evidence="3" id="KW-0964">Secreted</keyword>
<dbReference type="GO" id="GO:0048242">
    <property type="term" value="P:epinephrine secretion"/>
    <property type="evidence" value="ECO:0007669"/>
    <property type="project" value="TreeGrafter"/>
</dbReference>
<dbReference type="GO" id="GO:0043005">
    <property type="term" value="C:neuron projection"/>
    <property type="evidence" value="ECO:0007669"/>
    <property type="project" value="TreeGrafter"/>
</dbReference>
<dbReference type="InterPro" id="IPR000532">
    <property type="entry name" value="Glucagon_GIP_secretin_VIP"/>
</dbReference>
<dbReference type="PANTHER" id="PTHR11213">
    <property type="entry name" value="GLUCAGON-FAMILY NEUROPEPTIDE"/>
    <property type="match status" value="1"/>
</dbReference>
<organism evidence="9 10">
    <name type="scientific">Cnephaeus nilssonii</name>
    <name type="common">Northern bat</name>
    <name type="synonym">Eptesicus nilssonii</name>
    <dbReference type="NCBI Taxonomy" id="3371016"/>
    <lineage>
        <taxon>Eukaryota</taxon>
        <taxon>Metazoa</taxon>
        <taxon>Chordata</taxon>
        <taxon>Craniata</taxon>
        <taxon>Vertebrata</taxon>
        <taxon>Euteleostomi</taxon>
        <taxon>Mammalia</taxon>
        <taxon>Eutheria</taxon>
        <taxon>Laurasiatheria</taxon>
        <taxon>Chiroptera</taxon>
        <taxon>Yangochiroptera</taxon>
        <taxon>Vespertilionidae</taxon>
        <taxon>Cnephaeus</taxon>
    </lineage>
</organism>
<dbReference type="GO" id="GO:0045732">
    <property type="term" value="P:positive regulation of protein catabolic process"/>
    <property type="evidence" value="ECO:0007669"/>
    <property type="project" value="UniProtKB-ARBA"/>
</dbReference>
<evidence type="ECO:0000256" key="4">
    <source>
        <dbReference type="ARBA" id="ARBA00022702"/>
    </source>
</evidence>
<proteinExistence type="inferred from homology"/>